<dbReference type="PATRIC" id="fig|471514.4.peg.2219"/>
<reference evidence="1 2" key="1">
    <citation type="submission" date="2015-09" db="EMBL/GenBank/DDBJ databases">
        <title>Draft genome sequence of Alicyclobacillus ferrooxydans DSM 22381.</title>
        <authorList>
            <person name="Hemp J."/>
        </authorList>
    </citation>
    <scope>NUCLEOTIDE SEQUENCE [LARGE SCALE GENOMIC DNA]</scope>
    <source>
        <strain evidence="1 2">TC-34</strain>
    </source>
</reference>
<proteinExistence type="predicted"/>
<name>A0A0P9CJA5_9BACL</name>
<evidence type="ECO:0000313" key="2">
    <source>
        <dbReference type="Proteomes" id="UP000050482"/>
    </source>
</evidence>
<comment type="caution">
    <text evidence="1">The sequence shown here is derived from an EMBL/GenBank/DDBJ whole genome shotgun (WGS) entry which is preliminary data.</text>
</comment>
<dbReference type="Proteomes" id="UP000050482">
    <property type="component" value="Unassembled WGS sequence"/>
</dbReference>
<organism evidence="1 2">
    <name type="scientific">Alicyclobacillus ferrooxydans</name>
    <dbReference type="NCBI Taxonomy" id="471514"/>
    <lineage>
        <taxon>Bacteria</taxon>
        <taxon>Bacillati</taxon>
        <taxon>Bacillota</taxon>
        <taxon>Bacilli</taxon>
        <taxon>Bacillales</taxon>
        <taxon>Alicyclobacillaceae</taxon>
        <taxon>Alicyclobacillus</taxon>
    </lineage>
</organism>
<evidence type="ECO:0000313" key="1">
    <source>
        <dbReference type="EMBL" id="KPV43090.1"/>
    </source>
</evidence>
<keyword evidence="2" id="KW-1185">Reference proteome</keyword>
<gene>
    <name evidence="1" type="ORF">AN477_14245</name>
</gene>
<dbReference type="RefSeq" id="WP_245631831.1">
    <property type="nucleotide sequence ID" value="NZ_LJCO01000058.1"/>
</dbReference>
<dbReference type="STRING" id="471514.AN477_14245"/>
<dbReference type="AlphaFoldDB" id="A0A0P9CJA5"/>
<protein>
    <submittedName>
        <fullName evidence="1">Uncharacterized protein</fullName>
    </submittedName>
</protein>
<dbReference type="EMBL" id="LJCO01000058">
    <property type="protein sequence ID" value="KPV43090.1"/>
    <property type="molecule type" value="Genomic_DNA"/>
</dbReference>
<sequence>MPAFIWIGALASNTPQQNSGVFIGMNTAGNWDANMKFNTAQGGNFGILSTNLTGGSLMIDNLEFIDGMVNANDMKISPSMQF</sequence>
<accession>A0A0P9CJA5</accession>